<gene>
    <name evidence="2" type="ORF">SAMN05444007_1108</name>
</gene>
<keyword evidence="1" id="KW-0175">Coiled coil</keyword>
<dbReference type="Proteomes" id="UP000199379">
    <property type="component" value="Unassembled WGS sequence"/>
</dbReference>
<evidence type="ECO:0000256" key="1">
    <source>
        <dbReference type="SAM" id="Coils"/>
    </source>
</evidence>
<dbReference type="STRING" id="1227549.SAMN05444007_1108"/>
<protein>
    <submittedName>
        <fullName evidence="2">Uncharacterized protein</fullName>
    </submittedName>
</protein>
<organism evidence="2 3">
    <name type="scientific">Cribrihabitans marinus</name>
    <dbReference type="NCBI Taxonomy" id="1227549"/>
    <lineage>
        <taxon>Bacteria</taxon>
        <taxon>Pseudomonadati</taxon>
        <taxon>Pseudomonadota</taxon>
        <taxon>Alphaproteobacteria</taxon>
        <taxon>Rhodobacterales</taxon>
        <taxon>Paracoccaceae</taxon>
        <taxon>Cribrihabitans</taxon>
    </lineage>
</organism>
<dbReference type="EMBL" id="FNYD01000010">
    <property type="protein sequence ID" value="SEJ97103.1"/>
    <property type="molecule type" value="Genomic_DNA"/>
</dbReference>
<dbReference type="AlphaFoldDB" id="A0A1H7D5I2"/>
<reference evidence="2 3" key="1">
    <citation type="submission" date="2016-10" db="EMBL/GenBank/DDBJ databases">
        <authorList>
            <person name="de Groot N.N."/>
        </authorList>
    </citation>
    <scope>NUCLEOTIDE SEQUENCE [LARGE SCALE GENOMIC DNA]</scope>
    <source>
        <strain evidence="2 3">DSM 29340</strain>
    </source>
</reference>
<name>A0A1H7D5I2_9RHOB</name>
<accession>A0A1H7D5I2</accession>
<feature type="coiled-coil region" evidence="1">
    <location>
        <begin position="241"/>
        <end position="268"/>
    </location>
</feature>
<keyword evidence="3" id="KW-1185">Reference proteome</keyword>
<evidence type="ECO:0000313" key="3">
    <source>
        <dbReference type="Proteomes" id="UP000199379"/>
    </source>
</evidence>
<evidence type="ECO:0000313" key="2">
    <source>
        <dbReference type="EMBL" id="SEJ97103.1"/>
    </source>
</evidence>
<proteinExistence type="predicted"/>
<sequence length="269" mass="29881">MPDQLLGRDVVKDFADLIGVAPLADDQIIRTNESLSLEAVALLYVQRKLGRGFVAGFDGAHSANNAYISRLATIGHRKFCFSPQMLAPLLEAERDDIAWMEDRLGQPFSDVGAAHPEAISSLDELVDVALQQFDAVQELLGDKAVTQGPTTPETLVQALEQLREGCYEEVSAVAPRQVKATSQFLTGKGAKSMPSETVRSKATEEELRLRTKLARILWHNDHLTDMPSDPEERKVAFGNVAKDYQRKALDLTRRLERNNLKLVELETQD</sequence>